<organism evidence="1">
    <name type="scientific">hydrothermal vent metagenome</name>
    <dbReference type="NCBI Taxonomy" id="652676"/>
    <lineage>
        <taxon>unclassified sequences</taxon>
        <taxon>metagenomes</taxon>
        <taxon>ecological metagenomes</taxon>
    </lineage>
</organism>
<gene>
    <name evidence="1" type="ORF">MNBD_BACTEROID03-1312</name>
</gene>
<evidence type="ECO:0000313" key="1">
    <source>
        <dbReference type="EMBL" id="VAW18544.1"/>
    </source>
</evidence>
<reference evidence="1" key="1">
    <citation type="submission" date="2018-06" db="EMBL/GenBank/DDBJ databases">
        <authorList>
            <person name="Zhirakovskaya E."/>
        </authorList>
    </citation>
    <scope>NUCLEOTIDE SEQUENCE</scope>
</reference>
<dbReference type="AlphaFoldDB" id="A0A3B0UDG6"/>
<protein>
    <submittedName>
        <fullName evidence="1">Uncharacterized protein</fullName>
    </submittedName>
</protein>
<sequence length="38" mass="4426">MLVSDYFFSFYGVHYVMKNSGISKVFPLFKYKGVHSAM</sequence>
<dbReference type="EMBL" id="UOEL01000153">
    <property type="protein sequence ID" value="VAW18544.1"/>
    <property type="molecule type" value="Genomic_DNA"/>
</dbReference>
<name>A0A3B0UDG6_9ZZZZ</name>
<accession>A0A3B0UDG6</accession>
<proteinExistence type="predicted"/>